<dbReference type="HOGENOM" id="CLU_1997013_0_0_1"/>
<dbReference type="GeneID" id="5043541"/>
<name>A0E4Z2_PARTE</name>
<reference evidence="1 2" key="1">
    <citation type="journal article" date="2006" name="Nature">
        <title>Global trends of whole-genome duplications revealed by the ciliate Paramecium tetraurelia.</title>
        <authorList>
            <consortium name="Genoscope"/>
            <person name="Aury J.-M."/>
            <person name="Jaillon O."/>
            <person name="Duret L."/>
            <person name="Noel B."/>
            <person name="Jubin C."/>
            <person name="Porcel B.M."/>
            <person name="Segurens B."/>
            <person name="Daubin V."/>
            <person name="Anthouard V."/>
            <person name="Aiach N."/>
            <person name="Arnaiz O."/>
            <person name="Billaut A."/>
            <person name="Beisson J."/>
            <person name="Blanc I."/>
            <person name="Bouhouche K."/>
            <person name="Camara F."/>
            <person name="Duharcourt S."/>
            <person name="Guigo R."/>
            <person name="Gogendeau D."/>
            <person name="Katinka M."/>
            <person name="Keller A.-M."/>
            <person name="Kissmehl R."/>
            <person name="Klotz C."/>
            <person name="Koll F."/>
            <person name="Le Moue A."/>
            <person name="Lepere C."/>
            <person name="Malinsky S."/>
            <person name="Nowacki M."/>
            <person name="Nowak J.K."/>
            <person name="Plattner H."/>
            <person name="Poulain J."/>
            <person name="Ruiz F."/>
            <person name="Serrano V."/>
            <person name="Zagulski M."/>
            <person name="Dessen P."/>
            <person name="Betermier M."/>
            <person name="Weissenbach J."/>
            <person name="Scarpelli C."/>
            <person name="Schachter V."/>
            <person name="Sperling L."/>
            <person name="Meyer E."/>
            <person name="Cohen J."/>
            <person name="Wincker P."/>
        </authorList>
    </citation>
    <scope>NUCLEOTIDE SEQUENCE [LARGE SCALE GENOMIC DNA]</scope>
    <source>
        <strain evidence="1 2">Stock d4-2</strain>
    </source>
</reference>
<gene>
    <name evidence="1" type="ORF">GSPATT00023535001</name>
</gene>
<accession>A0E4Z2</accession>
<keyword evidence="2" id="KW-1185">Reference proteome</keyword>
<dbReference type="AlphaFoldDB" id="A0E4Z2"/>
<proteinExistence type="predicted"/>
<organism evidence="1 2">
    <name type="scientific">Paramecium tetraurelia</name>
    <dbReference type="NCBI Taxonomy" id="5888"/>
    <lineage>
        <taxon>Eukaryota</taxon>
        <taxon>Sar</taxon>
        <taxon>Alveolata</taxon>
        <taxon>Ciliophora</taxon>
        <taxon>Intramacronucleata</taxon>
        <taxon>Oligohymenophorea</taxon>
        <taxon>Peniculida</taxon>
        <taxon>Parameciidae</taxon>
        <taxon>Paramecium</taxon>
    </lineage>
</organism>
<evidence type="ECO:0000313" key="1">
    <source>
        <dbReference type="EMBL" id="CAK90359.1"/>
    </source>
</evidence>
<sequence length="125" mass="14880">MANENKFIDLSGYDVVSYKEGYKFSIDLNTVNTFITQAPLEEQSKEIRTQEVQLIYQCKQGGIQQIGQIIIFWPFMKEIHKVLYQIDQQFSKKRRIMNTDTRIQILNKFGIKLDQRVKYIIFSFD</sequence>
<dbReference type="Proteomes" id="UP000000600">
    <property type="component" value="Unassembled WGS sequence"/>
</dbReference>
<dbReference type="KEGG" id="ptm:GSPATT00023535001"/>
<protein>
    <submittedName>
        <fullName evidence="1">Uncharacterized protein</fullName>
    </submittedName>
</protein>
<dbReference type="RefSeq" id="XP_001457756.1">
    <property type="nucleotide sequence ID" value="XM_001457719.1"/>
</dbReference>
<dbReference type="InParanoid" id="A0E4Z2"/>
<evidence type="ECO:0000313" key="2">
    <source>
        <dbReference type="Proteomes" id="UP000000600"/>
    </source>
</evidence>
<dbReference type="EMBL" id="CT868659">
    <property type="protein sequence ID" value="CAK90359.1"/>
    <property type="molecule type" value="Genomic_DNA"/>
</dbReference>